<dbReference type="PROSITE" id="PS51257">
    <property type="entry name" value="PROKAR_LIPOPROTEIN"/>
    <property type="match status" value="1"/>
</dbReference>
<keyword evidence="3" id="KW-1185">Reference proteome</keyword>
<dbReference type="AlphaFoldDB" id="F8A3G5"/>
<dbReference type="InterPro" id="IPR011047">
    <property type="entry name" value="Quinoprotein_ADH-like_sf"/>
</dbReference>
<dbReference type="Proteomes" id="UP000000485">
    <property type="component" value="Chromosome"/>
</dbReference>
<dbReference type="SUPFAM" id="SSF50998">
    <property type="entry name" value="Quinoprotein alcohol dehydrogenase-like"/>
    <property type="match status" value="1"/>
</dbReference>
<protein>
    <recommendedName>
        <fullName evidence="4">Lipoprotein</fullName>
    </recommendedName>
</protein>
<sequence length="434" mass="45300" precursor="true">MSVQSRARSAAAVLTTAALAFGITGCSGDEPVAPAESRSAEPSAQPTDDASLFAHVWDFAGPEGQNVRQYLRLADDEWTVLFAGDDGATVVVLDPETGAELASQPLEGISYADDCVPGDATMLCTQIATDSFVVVDLETLETIASVPGGEPMGVVLEGGVGDDVESTRDHRVAGWYRAGDVLTVLDATGEVSASWTGVTDAVSVGPTLWNGDYYRGNQILRAGGGAAETSTTPLPEAFLSPTRAVARRADAPGWVLVDDQLTPLGTVDGVEGDESMFTPVDTGEGCPLVDQAGVRAGDDRRAYLLDRETFGRTPLSEELVMDSTASGVCRDGEIFATLAAPGTWEAELYRISADGTVTHVTDGVEQIVNGLGGDLVLAEGGGRSYVLDVTTGEALEEVDDLDLTRSLLPSLFDAAPLYVQHEGGMRAYRSTAGS</sequence>
<feature type="chain" id="PRO_5038606848" description="Lipoprotein" evidence="1">
    <location>
        <begin position="21"/>
        <end position="434"/>
    </location>
</feature>
<evidence type="ECO:0000313" key="3">
    <source>
        <dbReference type="Proteomes" id="UP000000485"/>
    </source>
</evidence>
<evidence type="ECO:0000256" key="1">
    <source>
        <dbReference type="SAM" id="SignalP"/>
    </source>
</evidence>
<evidence type="ECO:0000313" key="2">
    <source>
        <dbReference type="EMBL" id="AEI10729.1"/>
    </source>
</evidence>
<dbReference type="EMBL" id="CP002665">
    <property type="protein sequence ID" value="AEI10729.1"/>
    <property type="molecule type" value="Genomic_DNA"/>
</dbReference>
<keyword evidence="1" id="KW-0732">Signal</keyword>
<dbReference type="HOGENOM" id="CLU_631200_0_0_11"/>
<accession>F8A3G5</accession>
<name>F8A3G5_CELGA</name>
<dbReference type="RefSeq" id="WP_013882259.1">
    <property type="nucleotide sequence ID" value="NC_015671.1"/>
</dbReference>
<dbReference type="KEGG" id="cga:Celgi_0201"/>
<dbReference type="STRING" id="593907.Celgi_0201"/>
<gene>
    <name evidence="2" type="ordered locus">Celgi_0201</name>
</gene>
<organism evidence="2 3">
    <name type="scientific">Cellulomonas gilvus (strain ATCC 13127 / NRRL B-14078)</name>
    <name type="common">Cellvibrio gilvus</name>
    <dbReference type="NCBI Taxonomy" id="593907"/>
    <lineage>
        <taxon>Bacteria</taxon>
        <taxon>Bacillati</taxon>
        <taxon>Actinomycetota</taxon>
        <taxon>Actinomycetes</taxon>
        <taxon>Micrococcales</taxon>
        <taxon>Cellulomonadaceae</taxon>
        <taxon>Cellulomonas</taxon>
    </lineage>
</organism>
<proteinExistence type="predicted"/>
<feature type="signal peptide" evidence="1">
    <location>
        <begin position="1"/>
        <end position="20"/>
    </location>
</feature>
<reference evidence="3" key="1">
    <citation type="submission" date="2011-04" db="EMBL/GenBank/DDBJ databases">
        <title>Complete sequence of Cellvibrio gilvus ATCC 13127.</title>
        <authorList>
            <person name="Lucas S."/>
            <person name="Han J."/>
            <person name="Lapidus A."/>
            <person name="Cheng J.-F."/>
            <person name="Goodwin L."/>
            <person name="Pitluck S."/>
            <person name="Peters L."/>
            <person name="Munk A."/>
            <person name="Detter J.C."/>
            <person name="Han C."/>
            <person name="Tapia R."/>
            <person name="Land M."/>
            <person name="Hauser L."/>
            <person name="Kyrpides N."/>
            <person name="Ivanova N."/>
            <person name="Ovchinnikova G."/>
            <person name="Pagani I."/>
            <person name="Mead D."/>
            <person name="Brumm P."/>
            <person name="Woyke T."/>
        </authorList>
    </citation>
    <scope>NUCLEOTIDE SEQUENCE [LARGE SCALE GENOMIC DNA]</scope>
    <source>
        <strain evidence="3">ATCC 13127 / NRRL B-14078</strain>
    </source>
</reference>
<evidence type="ECO:0008006" key="4">
    <source>
        <dbReference type="Google" id="ProtNLM"/>
    </source>
</evidence>